<organism evidence="1 2">
    <name type="scientific">Mucilaginibacter gynuensis</name>
    <dbReference type="NCBI Taxonomy" id="1302236"/>
    <lineage>
        <taxon>Bacteria</taxon>
        <taxon>Pseudomonadati</taxon>
        <taxon>Bacteroidota</taxon>
        <taxon>Sphingobacteriia</taxon>
        <taxon>Sphingobacteriales</taxon>
        <taxon>Sphingobacteriaceae</taxon>
        <taxon>Mucilaginibacter</taxon>
    </lineage>
</organism>
<proteinExistence type="predicted"/>
<reference evidence="2" key="1">
    <citation type="journal article" date="2019" name="Int. J. Syst. Evol. Microbiol.">
        <title>The Global Catalogue of Microorganisms (GCM) 10K type strain sequencing project: providing services to taxonomists for standard genome sequencing and annotation.</title>
        <authorList>
            <consortium name="The Broad Institute Genomics Platform"/>
            <consortium name="The Broad Institute Genome Sequencing Center for Infectious Disease"/>
            <person name="Wu L."/>
            <person name="Ma J."/>
        </authorList>
    </citation>
    <scope>NUCLEOTIDE SEQUENCE [LARGE SCALE GENOMIC DNA]</scope>
    <source>
        <strain evidence="2">JCM 17705</strain>
    </source>
</reference>
<keyword evidence="2" id="KW-1185">Reference proteome</keyword>
<comment type="caution">
    <text evidence="1">The sequence shown here is derived from an EMBL/GenBank/DDBJ whole genome shotgun (WGS) entry which is preliminary data.</text>
</comment>
<dbReference type="Proteomes" id="UP001500582">
    <property type="component" value="Unassembled WGS sequence"/>
</dbReference>
<accession>A0ABP8H8L7</accession>
<sequence length="167" mass="19732">MAKRKIVLCYRKIIDVNSNKPWEKLVFNDSYMEFRMQVQNFAEVQTYPSYGELLSHVPEVKKLNHIVSGAVMNYIQQLNEVMPDILNNLGRRFLKFKTFQFEIINSHLHLKDKHQVSISFFSEPVLWYDTIDNYLLIGNEIPAESVVLTHLFQLQPYLSIYSVQMID</sequence>
<evidence type="ECO:0000313" key="2">
    <source>
        <dbReference type="Proteomes" id="UP001500582"/>
    </source>
</evidence>
<gene>
    <name evidence="1" type="ORF">GCM10023149_44020</name>
</gene>
<dbReference type="EMBL" id="BAABFT010000016">
    <property type="protein sequence ID" value="GAA4335790.1"/>
    <property type="molecule type" value="Genomic_DNA"/>
</dbReference>
<dbReference type="RefSeq" id="WP_345213347.1">
    <property type="nucleotide sequence ID" value="NZ_BAABFT010000016.1"/>
</dbReference>
<name>A0ABP8H8L7_9SPHI</name>
<protein>
    <submittedName>
        <fullName evidence="1">Uncharacterized protein</fullName>
    </submittedName>
</protein>
<evidence type="ECO:0000313" key="1">
    <source>
        <dbReference type="EMBL" id="GAA4335790.1"/>
    </source>
</evidence>